<reference evidence="1" key="2">
    <citation type="submission" date="2023-04" db="EMBL/GenBank/DDBJ databases">
        <authorList>
            <person name="Orihara K."/>
        </authorList>
    </citation>
    <scope>NUCLEOTIDE SEQUENCE</scope>
    <source>
        <strain evidence="1">YIT 13057</strain>
    </source>
</reference>
<evidence type="ECO:0000313" key="2">
    <source>
        <dbReference type="Proteomes" id="UP001157379"/>
    </source>
</evidence>
<dbReference type="EMBL" id="JAOPMD010000015">
    <property type="protein sequence ID" value="MDH7899914.1"/>
    <property type="molecule type" value="Genomic_DNA"/>
</dbReference>
<dbReference type="Proteomes" id="UP001157379">
    <property type="component" value="Unassembled WGS sequence"/>
</dbReference>
<dbReference type="RefSeq" id="WP_128832388.1">
    <property type="nucleotide sequence ID" value="NZ_JAOPLZ010000006.1"/>
</dbReference>
<accession>A0AAJ1PAY5</accession>
<name>A0AAJ1PAY5_9BIFI</name>
<evidence type="ECO:0000313" key="1">
    <source>
        <dbReference type="EMBL" id="MDH7899914.1"/>
    </source>
</evidence>
<protein>
    <submittedName>
        <fullName evidence="1">Uncharacterized protein</fullName>
    </submittedName>
</protein>
<dbReference type="AlphaFoldDB" id="A0AAJ1PAY5"/>
<comment type="caution">
    <text evidence="1">The sequence shown here is derived from an EMBL/GenBank/DDBJ whole genome shotgun (WGS) entry which is preliminary data.</text>
</comment>
<organism evidence="1 2">
    <name type="scientific">Bifidobacterium catenulatum subsp. kashiwanohense</name>
    <dbReference type="NCBI Taxonomy" id="630129"/>
    <lineage>
        <taxon>Bacteria</taxon>
        <taxon>Bacillati</taxon>
        <taxon>Actinomycetota</taxon>
        <taxon>Actinomycetes</taxon>
        <taxon>Bifidobacteriales</taxon>
        <taxon>Bifidobacteriaceae</taxon>
        <taxon>Bifidobacterium</taxon>
    </lineage>
</organism>
<sequence>MADSPFRLMSFRLYVADAFGENRTRGYFPEGMEALAWKKVPHISEMVFRKWLNLPHISEMVFRKWLNLPHISEMELGQDEMGAETCLSVKAYGEYRRYDKQ</sequence>
<reference evidence="1" key="1">
    <citation type="journal article" date="2023" name="Gut Microbes">
        <title>Characterization of Bifidobacterium kashiwanohense that utilizes both milk- and plant-derived oligosaccharides.</title>
        <authorList>
            <person name="Orihara K."/>
            <person name="Yahagi K."/>
            <person name="Saito Y."/>
            <person name="Watanabe Y."/>
            <person name="Sasai T."/>
            <person name="Hara T."/>
            <person name="Tsukuda N."/>
            <person name="Oki K."/>
            <person name="Fujimoto J."/>
            <person name="Matsuki T."/>
        </authorList>
    </citation>
    <scope>NUCLEOTIDE SEQUENCE</scope>
    <source>
        <strain evidence="1">YIT 13057</strain>
    </source>
</reference>
<gene>
    <name evidence="1" type="ORF">OB936_06825</name>
</gene>
<proteinExistence type="predicted"/>